<organism evidence="6 7">
    <name type="scientific">Microseira wollei NIES-4236</name>
    <dbReference type="NCBI Taxonomy" id="2530354"/>
    <lineage>
        <taxon>Bacteria</taxon>
        <taxon>Bacillati</taxon>
        <taxon>Cyanobacteriota</taxon>
        <taxon>Cyanophyceae</taxon>
        <taxon>Oscillatoriophycideae</taxon>
        <taxon>Aerosakkonematales</taxon>
        <taxon>Aerosakkonemataceae</taxon>
        <taxon>Microseira</taxon>
    </lineage>
</organism>
<dbReference type="Pfam" id="PF00400">
    <property type="entry name" value="WD40"/>
    <property type="match status" value="13"/>
</dbReference>
<keyword evidence="7" id="KW-1185">Reference proteome</keyword>
<feature type="repeat" description="WD" evidence="3">
    <location>
        <begin position="908"/>
        <end position="939"/>
    </location>
</feature>
<feature type="repeat" description="WD" evidence="3">
    <location>
        <begin position="826"/>
        <end position="860"/>
    </location>
</feature>
<evidence type="ECO:0000256" key="1">
    <source>
        <dbReference type="ARBA" id="ARBA00022574"/>
    </source>
</evidence>
<keyword evidence="4" id="KW-0175">Coiled coil</keyword>
<gene>
    <name evidence="6" type="ORF">MiSe_28590</name>
</gene>
<dbReference type="SUPFAM" id="SSF50998">
    <property type="entry name" value="Quinoprotein alcohol dehydrogenase-like"/>
    <property type="match status" value="1"/>
</dbReference>
<feature type="repeat" description="WD" evidence="3">
    <location>
        <begin position="949"/>
        <end position="983"/>
    </location>
</feature>
<feature type="repeat" description="WD" evidence="3">
    <location>
        <begin position="621"/>
        <end position="652"/>
    </location>
</feature>
<keyword evidence="5" id="KW-0812">Transmembrane</keyword>
<feature type="coiled-coil region" evidence="4">
    <location>
        <begin position="444"/>
        <end position="483"/>
    </location>
</feature>
<feature type="repeat" description="WD" evidence="3">
    <location>
        <begin position="785"/>
        <end position="817"/>
    </location>
</feature>
<dbReference type="InterPro" id="IPR011047">
    <property type="entry name" value="Quinoprotein_ADH-like_sf"/>
</dbReference>
<dbReference type="PROSITE" id="PS50294">
    <property type="entry name" value="WD_REPEATS_REGION"/>
    <property type="match status" value="12"/>
</dbReference>
<dbReference type="PANTHER" id="PTHR22847:SF637">
    <property type="entry name" value="WD REPEAT DOMAIN 5B"/>
    <property type="match status" value="1"/>
</dbReference>
<dbReference type="SUPFAM" id="SSF52540">
    <property type="entry name" value="P-loop containing nucleoside triphosphate hydrolases"/>
    <property type="match status" value="1"/>
</dbReference>
<dbReference type="AlphaFoldDB" id="A0AAV3X8E7"/>
<dbReference type="Proteomes" id="UP001050975">
    <property type="component" value="Unassembled WGS sequence"/>
</dbReference>
<feature type="transmembrane region" description="Helical" evidence="5">
    <location>
        <begin position="489"/>
        <end position="510"/>
    </location>
</feature>
<dbReference type="RefSeq" id="WP_226580714.1">
    <property type="nucleotide sequence ID" value="NZ_BLAY01000039.1"/>
</dbReference>
<evidence type="ECO:0000256" key="4">
    <source>
        <dbReference type="SAM" id="Coils"/>
    </source>
</evidence>
<keyword evidence="5" id="KW-0472">Membrane</keyword>
<evidence type="ECO:0000256" key="3">
    <source>
        <dbReference type="PROSITE-ProRule" id="PRU00221"/>
    </source>
</evidence>
<evidence type="ECO:0000256" key="2">
    <source>
        <dbReference type="ARBA" id="ARBA00022737"/>
    </source>
</evidence>
<evidence type="ECO:0000313" key="6">
    <source>
        <dbReference type="EMBL" id="GET38105.1"/>
    </source>
</evidence>
<feature type="repeat" description="WD" evidence="3">
    <location>
        <begin position="1072"/>
        <end position="1113"/>
    </location>
</feature>
<dbReference type="CDD" id="cd00200">
    <property type="entry name" value="WD40"/>
    <property type="match status" value="2"/>
</dbReference>
<feature type="repeat" description="WD" evidence="3">
    <location>
        <begin position="662"/>
        <end position="696"/>
    </location>
</feature>
<dbReference type="Gene3D" id="3.40.50.300">
    <property type="entry name" value="P-loop containing nucleotide triphosphate hydrolases"/>
    <property type="match status" value="1"/>
</dbReference>
<dbReference type="Gene3D" id="2.130.10.10">
    <property type="entry name" value="YVTN repeat-like/Quinoprotein amine dehydrogenase"/>
    <property type="match status" value="5"/>
</dbReference>
<feature type="repeat" description="WD" evidence="3">
    <location>
        <begin position="990"/>
        <end position="1022"/>
    </location>
</feature>
<dbReference type="PRINTS" id="PR00320">
    <property type="entry name" value="GPROTEINBRPT"/>
</dbReference>
<keyword evidence="1 3" id="KW-0853">WD repeat</keyword>
<dbReference type="InterPro" id="IPR015943">
    <property type="entry name" value="WD40/YVTN_repeat-like_dom_sf"/>
</dbReference>
<proteinExistence type="predicted"/>
<accession>A0AAV3X8E7</accession>
<name>A0AAV3X8E7_9CYAN</name>
<protein>
    <submittedName>
        <fullName evidence="6">YD repeat protein</fullName>
    </submittedName>
</protein>
<dbReference type="InterPro" id="IPR020472">
    <property type="entry name" value="WD40_PAC1"/>
</dbReference>
<keyword evidence="2" id="KW-0677">Repeat</keyword>
<sequence length="1187" mass="131938">MLTGQRNSYEYKVGGSLPLNAPSYVRRQADEELYRSLKNSEFCYVLNSRQMGKSSLRVQTMHRLRQIGIRCESIDLTLIGSQQVTPEQWYASLVAFLAHSFRLKVNVRTWWRDRNHLSLVNRLSEFLETVLLGEIEQNIVIFMDEIDSVLGLNFPMDDFFALIRACYNKRAENSAYERLTFALLGVATPADLIADKNRTPFNIGRAIELKGFDIEEAMPLLPGLVESLLPHSPIDNNAFGDASQPVAVLQQILYWTGGQPFLTQKLCQIVVNSCRGRGEEVGEISPGTEALWVEELVRAHIIENWESKDEPEHLKTIRERLLKNQQHAGHLLGLYQQILLACEAGEIGIAADDSAAKIELLLSGLVVKHEGFLQIRNPIYQAVFNLNWVGKQLEKLRPYAPMLSAWLASAGEDDSRLLRGKALREALEWSASRKLSNEDYQFLAKSQEWERQEVQKTLEAERAKAIEAQLIEEQKRLAQEQKTAKLQRILLGVGSLALGITAGFGVMAFLQYRKAALSEIQALASSSHGSFDSQRRLDALIEAMKAKRQLQNLGTVNTQIAAEVDAILRQAIYGADEFNRLLGHQGGVLGVAFSPDGKIIATSSNDRTVKLWKRDGTLLKSLTHNATVYRVKFSPDGSLIASANLDGTVKLWRRDGRLVKSWQAHRAAVWDVAFSPQGNRIVSASDDNTLKVWQLNGTLVATLKGHQTTVWGVAFSFQGNLIASAGFDDTIRLWQPDGILVRTIKANSLLVRGVAFSPQGNLLASSNDDGTVKLWKLDGTLVNTLQGHKGQVERVVFSPNGKQIASVGADQTVKLWQSDGTLIKTFQGHESSIWNVTFSPDGDIIATASMDNTVKLWRLEQKLVKPLNPIKAQVWNIAYAPDGNPIALAGREKTIKLFDPQGNLLLTLKGHKSTVRGVAFSPDRKFIASASADKTVKLWRTDGTLVKTFTGHSAPVWRLAFSPDGQAIASTSDDNTIKLWQLDGKLITTFKGHSARVYQVCFTPDGNQLASVSEDGNLILWQRNGTLLHRIKAHNNAVWGLSISPDGQLIATSSMDSTIKLWRPDGTLVRTLKGHKIQAPTVEFSPDGKMLASGSLDNTVKLWQLDGTELITLLGQGGVWDVKFSPDGKYLVSASDEPSVFVWNLQQILHLDEMAYACNWVRDYLRTNAEVKQRDRAASYLCDRIKN</sequence>
<dbReference type="InterPro" id="IPR027417">
    <property type="entry name" value="P-loop_NTPase"/>
</dbReference>
<comment type="caution">
    <text evidence="6">The sequence shown here is derived from an EMBL/GenBank/DDBJ whole genome shotgun (WGS) entry which is preliminary data.</text>
</comment>
<dbReference type="Pfam" id="PF14516">
    <property type="entry name" value="AAA_35"/>
    <property type="match status" value="1"/>
</dbReference>
<feature type="repeat" description="WD" evidence="3">
    <location>
        <begin position="1119"/>
        <end position="1146"/>
    </location>
</feature>
<evidence type="ECO:0000313" key="7">
    <source>
        <dbReference type="Proteomes" id="UP001050975"/>
    </source>
</evidence>
<dbReference type="InterPro" id="IPR036322">
    <property type="entry name" value="WD40_repeat_dom_sf"/>
</dbReference>
<feature type="repeat" description="WD" evidence="3">
    <location>
        <begin position="703"/>
        <end position="735"/>
    </location>
</feature>
<dbReference type="PANTHER" id="PTHR22847">
    <property type="entry name" value="WD40 REPEAT PROTEIN"/>
    <property type="match status" value="1"/>
</dbReference>
<dbReference type="PROSITE" id="PS50082">
    <property type="entry name" value="WD_REPEATS_2"/>
    <property type="match status" value="13"/>
</dbReference>
<dbReference type="EMBL" id="BLAY01000039">
    <property type="protein sequence ID" value="GET38105.1"/>
    <property type="molecule type" value="Genomic_DNA"/>
</dbReference>
<dbReference type="SMART" id="SM00320">
    <property type="entry name" value="WD40"/>
    <property type="match status" value="14"/>
</dbReference>
<evidence type="ECO:0000256" key="5">
    <source>
        <dbReference type="SAM" id="Phobius"/>
    </source>
</evidence>
<dbReference type="SUPFAM" id="SSF50978">
    <property type="entry name" value="WD40 repeat-like"/>
    <property type="match status" value="2"/>
</dbReference>
<feature type="repeat" description="WD" evidence="3">
    <location>
        <begin position="1031"/>
        <end position="1062"/>
    </location>
</feature>
<feature type="repeat" description="WD" evidence="3">
    <location>
        <begin position="744"/>
        <end position="778"/>
    </location>
</feature>
<feature type="repeat" description="WD" evidence="3">
    <location>
        <begin position="581"/>
        <end position="613"/>
    </location>
</feature>
<reference evidence="6" key="1">
    <citation type="submission" date="2019-10" db="EMBL/GenBank/DDBJ databases">
        <title>Draft genome sequece of Microseira wollei NIES-4236.</title>
        <authorList>
            <person name="Yamaguchi H."/>
            <person name="Suzuki S."/>
            <person name="Kawachi M."/>
        </authorList>
    </citation>
    <scope>NUCLEOTIDE SEQUENCE</scope>
    <source>
        <strain evidence="6">NIES-4236</strain>
    </source>
</reference>
<dbReference type="InterPro" id="IPR001680">
    <property type="entry name" value="WD40_rpt"/>
</dbReference>
<keyword evidence="5" id="KW-1133">Transmembrane helix</keyword>